<evidence type="ECO:0000256" key="7">
    <source>
        <dbReference type="ARBA" id="ARBA00022840"/>
    </source>
</evidence>
<dbReference type="InterPro" id="IPR023030">
    <property type="entry name" value="Bifunc_HldE"/>
</dbReference>
<comment type="similarity">
    <text evidence="11">In the C-terminal section; belongs to the cytidylyltransferase family.</text>
</comment>
<dbReference type="NCBIfam" id="TIGR02199">
    <property type="entry name" value="rfaE_dom_II"/>
    <property type="match status" value="1"/>
</dbReference>
<feature type="domain" description="Carbohydrate kinase PfkB" evidence="13">
    <location>
        <begin position="45"/>
        <end position="339"/>
    </location>
</feature>
<keyword evidence="5 11" id="KW-0547">Nucleotide-binding</keyword>
<keyword evidence="9 11" id="KW-0119">Carbohydrate metabolism</keyword>
<dbReference type="Pfam" id="PF01467">
    <property type="entry name" value="CTP_transf_like"/>
    <property type="match status" value="1"/>
</dbReference>
<dbReference type="AlphaFoldDB" id="A0A9X1B4S3"/>
<feature type="region of interest" description="Disordered" evidence="12">
    <location>
        <begin position="1"/>
        <end position="26"/>
    </location>
</feature>
<keyword evidence="7 11" id="KW-0067">ATP-binding</keyword>
<comment type="catalytic activity">
    <reaction evidence="10 11">
        <text>D-glycero-beta-D-manno-heptose 1-phosphate + ATP + H(+) = ADP-D-glycero-beta-D-manno-heptose + diphosphate</text>
        <dbReference type="Rhea" id="RHEA:27465"/>
        <dbReference type="ChEBI" id="CHEBI:15378"/>
        <dbReference type="ChEBI" id="CHEBI:30616"/>
        <dbReference type="ChEBI" id="CHEBI:33019"/>
        <dbReference type="ChEBI" id="CHEBI:59967"/>
        <dbReference type="ChEBI" id="CHEBI:61593"/>
        <dbReference type="EC" id="2.7.7.70"/>
    </reaction>
</comment>
<evidence type="ECO:0000259" key="14">
    <source>
        <dbReference type="Pfam" id="PF01467"/>
    </source>
</evidence>
<dbReference type="InterPro" id="IPR014729">
    <property type="entry name" value="Rossmann-like_a/b/a_fold"/>
</dbReference>
<evidence type="ECO:0000256" key="11">
    <source>
        <dbReference type="HAMAP-Rule" id="MF_01603"/>
    </source>
</evidence>
<evidence type="ECO:0000256" key="12">
    <source>
        <dbReference type="SAM" id="MobiDB-lite"/>
    </source>
</evidence>
<evidence type="ECO:0000256" key="10">
    <source>
        <dbReference type="ARBA" id="ARBA00047428"/>
    </source>
</evidence>
<evidence type="ECO:0000256" key="6">
    <source>
        <dbReference type="ARBA" id="ARBA00022777"/>
    </source>
</evidence>
<feature type="binding site" evidence="11">
    <location>
        <begin position="232"/>
        <end position="235"/>
    </location>
    <ligand>
        <name>ATP</name>
        <dbReference type="ChEBI" id="CHEBI:30616"/>
    </ligand>
</feature>
<dbReference type="InterPro" id="IPR011914">
    <property type="entry name" value="RfaE_dom_II"/>
</dbReference>
<dbReference type="GO" id="GO:0005524">
    <property type="term" value="F:ATP binding"/>
    <property type="evidence" value="ECO:0007669"/>
    <property type="project" value="UniProtKB-UniRule"/>
</dbReference>
<proteinExistence type="inferred from homology"/>
<dbReference type="NCBIfam" id="TIGR02198">
    <property type="entry name" value="rfaE_dom_I"/>
    <property type="match status" value="1"/>
</dbReference>
<dbReference type="Proteomes" id="UP001138768">
    <property type="component" value="Unassembled WGS sequence"/>
</dbReference>
<dbReference type="GO" id="GO:0033785">
    <property type="term" value="F:heptose 7-phosphate kinase activity"/>
    <property type="evidence" value="ECO:0007669"/>
    <property type="project" value="UniProtKB-UniRule"/>
</dbReference>
<comment type="pathway">
    <text evidence="11">Nucleotide-sugar biosynthesis; ADP-L-glycero-beta-D-manno-heptose biosynthesis; ADP-L-glycero-beta-D-manno-heptose from D-glycero-beta-D-manno-heptose 7-phosphate: step 3/4.</text>
</comment>
<protein>
    <recommendedName>
        <fullName evidence="11">Bifunctional protein HldE</fullName>
    </recommendedName>
    <domain>
        <recommendedName>
            <fullName evidence="11">D-beta-D-heptose 7-phosphate kinase</fullName>
            <ecNumber evidence="11">2.7.1.167</ecNumber>
        </recommendedName>
        <alternativeName>
            <fullName evidence="11">D-beta-D-heptose 7-phosphotransferase</fullName>
        </alternativeName>
        <alternativeName>
            <fullName evidence="11">D-glycero-beta-D-manno-heptose-7-phosphate kinase</fullName>
        </alternativeName>
    </domain>
    <domain>
        <recommendedName>
            <fullName evidence="11">D-beta-D-heptose 1-phosphate adenylyltransferase</fullName>
            <ecNumber evidence="11">2.7.7.70</ecNumber>
        </recommendedName>
        <alternativeName>
            <fullName evidence="11">D-glycero-beta-D-manno-heptose 1-phosphate adenylyltransferase</fullName>
        </alternativeName>
    </domain>
</protein>
<accession>A0A9X1B4S3</accession>
<feature type="region of interest" description="Ribokinase" evidence="11">
    <location>
        <begin position="1"/>
        <end position="355"/>
    </location>
</feature>
<gene>
    <name evidence="11" type="primary">hldE</name>
    <name evidence="15" type="ORF">CKO42_10835</name>
</gene>
<dbReference type="SUPFAM" id="SSF53613">
    <property type="entry name" value="Ribokinase-like"/>
    <property type="match status" value="1"/>
</dbReference>
<feature type="active site" evidence="11">
    <location>
        <position position="301"/>
    </location>
</feature>
<evidence type="ECO:0000313" key="15">
    <source>
        <dbReference type="EMBL" id="MBK1618917.1"/>
    </source>
</evidence>
<evidence type="ECO:0000313" key="16">
    <source>
        <dbReference type="Proteomes" id="UP001138768"/>
    </source>
</evidence>
<dbReference type="GO" id="GO:0033786">
    <property type="term" value="F:heptose-1-phosphate adenylyltransferase activity"/>
    <property type="evidence" value="ECO:0007669"/>
    <property type="project" value="UniProtKB-UniRule"/>
</dbReference>
<dbReference type="PANTHER" id="PTHR46969">
    <property type="entry name" value="BIFUNCTIONAL PROTEIN HLDE"/>
    <property type="match status" value="1"/>
</dbReference>
<dbReference type="HAMAP" id="MF_01603">
    <property type="entry name" value="HldE"/>
    <property type="match status" value="1"/>
</dbReference>
<keyword evidence="6 11" id="KW-0418">Kinase</keyword>
<comment type="function">
    <text evidence="1 11">Catalyzes the phosphorylation of D-glycero-D-manno-heptose 7-phosphate at the C-1 position to selectively form D-glycero-beta-D-manno-heptose-1,7-bisphosphate.</text>
</comment>
<evidence type="ECO:0000256" key="4">
    <source>
        <dbReference type="ARBA" id="ARBA00022695"/>
    </source>
</evidence>
<dbReference type="Pfam" id="PF00294">
    <property type="entry name" value="PfkB"/>
    <property type="match status" value="1"/>
</dbReference>
<evidence type="ECO:0000256" key="3">
    <source>
        <dbReference type="ARBA" id="ARBA00022679"/>
    </source>
</evidence>
<comment type="pathway">
    <text evidence="11">Nucleotide-sugar biosynthesis; ADP-L-glycero-beta-D-manno-heptose biosynthesis; ADP-L-glycero-beta-D-manno-heptose from D-glycero-beta-D-manno-heptose 7-phosphate: step 1/4.</text>
</comment>
<comment type="function">
    <text evidence="2 11">Catalyzes the ADP transfer from ATP to D-glycero-beta-D-manno-heptose 1-phosphate, yielding ADP-D-glycero-beta-D-manno-heptose.</text>
</comment>
<dbReference type="InterPro" id="IPR011913">
    <property type="entry name" value="RfaE_dom_I"/>
</dbReference>
<keyword evidence="8 11" id="KW-0511">Multifunctional enzyme</keyword>
<dbReference type="FunFam" id="3.40.1190.20:FF:000002">
    <property type="entry name" value="Bifunctional protein HldE"/>
    <property type="match status" value="1"/>
</dbReference>
<dbReference type="EC" id="2.7.7.70" evidence="11"/>
<sequence>MSPLEAESETVAQLQEPEQEPKHDPGLISGQALAAVRNGFGGVRVLVVGDLMLDRYLWGQVGRISPEAPVPVLHLDRETETAGGAANVARNLIGLGLWVSIAGVTGEDENRERLLRLLAEQGAETSAVLADPSRPTTTKTRLLGNHQQMLRIDAERIAPLSAELEDRLFALILSQLSDASVLLLSDYAKGVLYGGLCQRLISAAREQGVPVLVDPKGRDFDRYLGASLITPNRAELAQAAHVDPTDLEHLIASAGQMRADLRLDRLVLTLGELGLLVVESDRQTRIPAVAREVFDVSGAGDTVIATLAAGLAAGLDPIDSAHLANLAAGVVVAKVGTAAIRLGELEHAISDEAALEQAAKLCSLTELQVRVRSWQSRGERVVFTNGCFDLLHAGHVTYLERARRHGQRLIIGLNSDRSVRALKGPERPLIGEQDRARVLAALAAVDAVVLFDEDTPLKLIEALRPDVLAKGADYQPDQVVGAEQVRSWGGELVLIPLLEERSTSGIIRRMQG</sequence>
<evidence type="ECO:0000256" key="1">
    <source>
        <dbReference type="ARBA" id="ARBA00002319"/>
    </source>
</evidence>
<evidence type="ECO:0000256" key="9">
    <source>
        <dbReference type="ARBA" id="ARBA00023277"/>
    </source>
</evidence>
<evidence type="ECO:0000256" key="8">
    <source>
        <dbReference type="ARBA" id="ARBA00023268"/>
    </source>
</evidence>
<evidence type="ECO:0000256" key="2">
    <source>
        <dbReference type="ARBA" id="ARBA00003753"/>
    </source>
</evidence>
<dbReference type="PANTHER" id="PTHR46969:SF1">
    <property type="entry name" value="BIFUNCTIONAL PROTEIN HLDE"/>
    <property type="match status" value="1"/>
</dbReference>
<comment type="caution">
    <text evidence="15">The sequence shown here is derived from an EMBL/GenBank/DDBJ whole genome shotgun (WGS) entry which is preliminary data.</text>
</comment>
<comment type="similarity">
    <text evidence="11">In the N-terminal section; belongs to the carbohydrate kinase PfkB family.</text>
</comment>
<comment type="catalytic activity">
    <reaction evidence="11">
        <text>D-glycero-beta-D-manno-heptose 7-phosphate + ATP = D-glycero-beta-D-manno-heptose 1,7-bisphosphate + ADP + H(+)</text>
        <dbReference type="Rhea" id="RHEA:27473"/>
        <dbReference type="ChEBI" id="CHEBI:15378"/>
        <dbReference type="ChEBI" id="CHEBI:30616"/>
        <dbReference type="ChEBI" id="CHEBI:60204"/>
        <dbReference type="ChEBI" id="CHEBI:60208"/>
        <dbReference type="ChEBI" id="CHEBI:456216"/>
        <dbReference type="EC" id="2.7.1.167"/>
    </reaction>
</comment>
<feature type="domain" description="Cytidyltransferase-like" evidence="14">
    <location>
        <begin position="383"/>
        <end position="476"/>
    </location>
</feature>
<dbReference type="InterPro" id="IPR011611">
    <property type="entry name" value="PfkB_dom"/>
</dbReference>
<dbReference type="EMBL" id="NRRY01000015">
    <property type="protein sequence ID" value="MBK1618917.1"/>
    <property type="molecule type" value="Genomic_DNA"/>
</dbReference>
<evidence type="ECO:0000259" key="13">
    <source>
        <dbReference type="Pfam" id="PF00294"/>
    </source>
</evidence>
<dbReference type="GO" id="GO:0016773">
    <property type="term" value="F:phosphotransferase activity, alcohol group as acceptor"/>
    <property type="evidence" value="ECO:0007669"/>
    <property type="project" value="InterPro"/>
</dbReference>
<feature type="region of interest" description="Cytidylyltransferase" evidence="11">
    <location>
        <begin position="383"/>
        <end position="512"/>
    </location>
</feature>
<keyword evidence="4 11" id="KW-0548">Nucleotidyltransferase</keyword>
<dbReference type="InterPro" id="IPR004821">
    <property type="entry name" value="Cyt_trans-like"/>
</dbReference>
<comment type="subunit">
    <text evidence="11">Homodimer.</text>
</comment>
<keyword evidence="16" id="KW-1185">Reference proteome</keyword>
<name>A0A9X1B4S3_9GAMM</name>
<reference evidence="15 16" key="1">
    <citation type="journal article" date="2020" name="Microorganisms">
        <title>Osmotic Adaptation and Compatible Solute Biosynthesis of Phototrophic Bacteria as Revealed from Genome Analyses.</title>
        <authorList>
            <person name="Imhoff J.F."/>
            <person name="Rahn T."/>
            <person name="Kunzel S."/>
            <person name="Keller A."/>
            <person name="Neulinger S.C."/>
        </authorList>
    </citation>
    <scope>NUCLEOTIDE SEQUENCE [LARGE SCALE GENOMIC DNA]</scope>
    <source>
        <strain evidence="15 16">DSM 25653</strain>
    </source>
</reference>
<keyword evidence="3 11" id="KW-0808">Transferase</keyword>
<dbReference type="Gene3D" id="3.40.1190.20">
    <property type="match status" value="1"/>
</dbReference>
<evidence type="ECO:0000256" key="5">
    <source>
        <dbReference type="ARBA" id="ARBA00022741"/>
    </source>
</evidence>
<organism evidence="15 16">
    <name type="scientific">Lamprobacter modestohalophilus</name>
    <dbReference type="NCBI Taxonomy" id="1064514"/>
    <lineage>
        <taxon>Bacteria</taxon>
        <taxon>Pseudomonadati</taxon>
        <taxon>Pseudomonadota</taxon>
        <taxon>Gammaproteobacteria</taxon>
        <taxon>Chromatiales</taxon>
        <taxon>Chromatiaceae</taxon>
        <taxon>Lamprobacter</taxon>
    </lineage>
</organism>
<dbReference type="NCBIfam" id="TIGR00125">
    <property type="entry name" value="cyt_tran_rel"/>
    <property type="match status" value="1"/>
</dbReference>
<dbReference type="EC" id="2.7.1.167" evidence="11"/>
<dbReference type="CDD" id="cd01172">
    <property type="entry name" value="RfaE_like"/>
    <property type="match status" value="1"/>
</dbReference>
<dbReference type="InterPro" id="IPR029056">
    <property type="entry name" value="Ribokinase-like"/>
</dbReference>
<dbReference type="Gene3D" id="3.40.50.620">
    <property type="entry name" value="HUPs"/>
    <property type="match status" value="1"/>
</dbReference>
<dbReference type="SUPFAM" id="SSF52374">
    <property type="entry name" value="Nucleotidylyl transferase"/>
    <property type="match status" value="1"/>
</dbReference>
<dbReference type="GO" id="GO:0005829">
    <property type="term" value="C:cytosol"/>
    <property type="evidence" value="ECO:0007669"/>
    <property type="project" value="TreeGrafter"/>
</dbReference>